<organism evidence="4 5">
    <name type="scientific">Gluconobacter frateurii NRIC 0228</name>
    <dbReference type="NCBI Taxonomy" id="1307946"/>
    <lineage>
        <taxon>Bacteria</taxon>
        <taxon>Pseudomonadati</taxon>
        <taxon>Pseudomonadota</taxon>
        <taxon>Alphaproteobacteria</taxon>
        <taxon>Acetobacterales</taxon>
        <taxon>Acetobacteraceae</taxon>
        <taxon>Gluconobacter</taxon>
    </lineage>
</organism>
<gene>
    <name evidence="4" type="ORF">AA0228_0755</name>
</gene>
<dbReference type="CDD" id="cd05374">
    <property type="entry name" value="17beta-HSD-like_SDR_c"/>
    <property type="match status" value="1"/>
</dbReference>
<dbReference type="Proteomes" id="UP001061070">
    <property type="component" value="Unassembled WGS sequence"/>
</dbReference>
<evidence type="ECO:0000256" key="3">
    <source>
        <dbReference type="RuleBase" id="RU000363"/>
    </source>
</evidence>
<name>A0ABQ0Q957_9PROT</name>
<reference evidence="4" key="1">
    <citation type="submission" date="2013-04" db="EMBL/GenBank/DDBJ databases">
        <title>The genome sequencing project of 58 acetic acid bacteria.</title>
        <authorList>
            <person name="Okamoto-Kainuma A."/>
            <person name="Ishikawa M."/>
            <person name="Umino S."/>
            <person name="Koizumi Y."/>
            <person name="Shiwa Y."/>
            <person name="Yoshikawa H."/>
            <person name="Matsutani M."/>
            <person name="Matsushita K."/>
        </authorList>
    </citation>
    <scope>NUCLEOTIDE SEQUENCE</scope>
    <source>
        <strain evidence="4">NRIC 0228</strain>
    </source>
</reference>
<protein>
    <submittedName>
        <fullName evidence="4">Dehydrogenase</fullName>
    </submittedName>
</protein>
<keyword evidence="5" id="KW-1185">Reference proteome</keyword>
<dbReference type="Gene3D" id="3.40.50.720">
    <property type="entry name" value="NAD(P)-binding Rossmann-like Domain"/>
    <property type="match status" value="1"/>
</dbReference>
<accession>A0ABQ0Q957</accession>
<comment type="similarity">
    <text evidence="1 3">Belongs to the short-chain dehydrogenases/reductases (SDR) family.</text>
</comment>
<evidence type="ECO:0000256" key="2">
    <source>
        <dbReference type="ARBA" id="ARBA00023002"/>
    </source>
</evidence>
<proteinExistence type="inferred from homology"/>
<dbReference type="PRINTS" id="PR00081">
    <property type="entry name" value="GDHRDH"/>
</dbReference>
<comment type="caution">
    <text evidence="4">The sequence shown here is derived from an EMBL/GenBank/DDBJ whole genome shotgun (WGS) entry which is preliminary data.</text>
</comment>
<evidence type="ECO:0000256" key="1">
    <source>
        <dbReference type="ARBA" id="ARBA00006484"/>
    </source>
</evidence>
<keyword evidence="2" id="KW-0560">Oxidoreductase</keyword>
<dbReference type="PANTHER" id="PTHR43976">
    <property type="entry name" value="SHORT CHAIN DEHYDROGENASE"/>
    <property type="match status" value="1"/>
</dbReference>
<dbReference type="SUPFAM" id="SSF51735">
    <property type="entry name" value="NAD(P)-binding Rossmann-fold domains"/>
    <property type="match status" value="1"/>
</dbReference>
<dbReference type="RefSeq" id="WP_099181624.1">
    <property type="nucleotide sequence ID" value="NZ_BAQW01000004.1"/>
</dbReference>
<dbReference type="InterPro" id="IPR036291">
    <property type="entry name" value="NAD(P)-bd_dom_sf"/>
</dbReference>
<dbReference type="InterPro" id="IPR002347">
    <property type="entry name" value="SDR_fam"/>
</dbReference>
<evidence type="ECO:0000313" key="5">
    <source>
        <dbReference type="Proteomes" id="UP001061070"/>
    </source>
</evidence>
<dbReference type="PRINTS" id="PR00080">
    <property type="entry name" value="SDRFAMILY"/>
</dbReference>
<dbReference type="EMBL" id="BAQW01000004">
    <property type="protein sequence ID" value="GBR09677.1"/>
    <property type="molecule type" value="Genomic_DNA"/>
</dbReference>
<dbReference type="InterPro" id="IPR051911">
    <property type="entry name" value="SDR_oxidoreductase"/>
</dbReference>
<dbReference type="Pfam" id="PF00106">
    <property type="entry name" value="adh_short"/>
    <property type="match status" value="1"/>
</dbReference>
<dbReference type="PANTHER" id="PTHR43976:SF16">
    <property type="entry name" value="SHORT-CHAIN DEHYDROGENASE_REDUCTASE FAMILY PROTEIN"/>
    <property type="match status" value="1"/>
</dbReference>
<evidence type="ECO:0000313" key="4">
    <source>
        <dbReference type="EMBL" id="GBR09677.1"/>
    </source>
</evidence>
<sequence length="251" mass="26488">MPTVLITGCSSGFGLETAKLFLEKGWHVVATMRQPKADILPASANLTVLPLDVTDPDSISKAFEQAGAIDVLVNNAGIGAAVPIELIEPDTARLLFETNTLGTLATIQAILPRFRQSRSGTIINVTSTVTLKPLPLVGVYRASKAAVNALTESLAVEMKPFGVRVHIVLPGRSPETSFGSNAMPHLRGLDNADYKPMIEGMIASFRDESGPVTHASDVAAAIWRAATDPSAPLKIAAGEDAVQWLSEAGRP</sequence>